<accession>A0ABV9GMD3</accession>
<keyword evidence="2" id="KW-0732">Signal</keyword>
<evidence type="ECO:0000313" key="3">
    <source>
        <dbReference type="EMBL" id="MFC4619394.1"/>
    </source>
</evidence>
<dbReference type="PROSITE" id="PS51257">
    <property type="entry name" value="PROKAR_LIPOPROTEIN"/>
    <property type="match status" value="1"/>
</dbReference>
<evidence type="ECO:0000256" key="2">
    <source>
        <dbReference type="SAM" id="SignalP"/>
    </source>
</evidence>
<gene>
    <name evidence="3" type="ORF">ACFO4N_11785</name>
</gene>
<dbReference type="RefSeq" id="WP_376846490.1">
    <property type="nucleotide sequence ID" value="NZ_JBHSFW010000008.1"/>
</dbReference>
<evidence type="ECO:0000313" key="4">
    <source>
        <dbReference type="Proteomes" id="UP001596022"/>
    </source>
</evidence>
<dbReference type="Proteomes" id="UP001596022">
    <property type="component" value="Unassembled WGS sequence"/>
</dbReference>
<sequence>MKKLLSMSIAVSLLLGGLAGCAESKTQDTGTKASKPKPAEVAKTTDSTDKVLTKSEFQKMLSNPKKYKGMKVDFYAKVFTDPEKDDKGTYLQAFTNPKDSEGNVIIAIDDPNLNVKNEDIIHVIGKVKDTFKGKNAFGGTIEAPAIFADKIEKADYMTAFAPAIKTVAINKEQNQHGYKMKLLKLEIAENETRIYYEINNTTKDKVAYYDFNTKLVAGSQQFEVKDDTYNYPENQSEILSGVKSQGMLVFPKLDQPSGTLKLNMEVSSENYDLDFQPFVFEIKL</sequence>
<feature type="signal peptide" evidence="2">
    <location>
        <begin position="1"/>
        <end position="22"/>
    </location>
</feature>
<proteinExistence type="predicted"/>
<comment type="caution">
    <text evidence="3">The sequence shown here is derived from an EMBL/GenBank/DDBJ whole genome shotgun (WGS) entry which is preliminary data.</text>
</comment>
<protein>
    <submittedName>
        <fullName evidence="3">DUF4352 domain-containing protein</fullName>
    </submittedName>
</protein>
<dbReference type="EMBL" id="JBHSFW010000008">
    <property type="protein sequence ID" value="MFC4619394.1"/>
    <property type="molecule type" value="Genomic_DNA"/>
</dbReference>
<feature type="chain" id="PRO_5046399136" evidence="2">
    <location>
        <begin position="23"/>
        <end position="284"/>
    </location>
</feature>
<organism evidence="3 4">
    <name type="scientific">Camelliibacillus cellulosilyticus</name>
    <dbReference type="NCBI Taxonomy" id="2174486"/>
    <lineage>
        <taxon>Bacteria</taxon>
        <taxon>Bacillati</taxon>
        <taxon>Bacillota</taxon>
        <taxon>Bacilli</taxon>
        <taxon>Bacillales</taxon>
        <taxon>Sporolactobacillaceae</taxon>
        <taxon>Camelliibacillus</taxon>
    </lineage>
</organism>
<name>A0ABV9GMD3_9BACL</name>
<evidence type="ECO:0000256" key="1">
    <source>
        <dbReference type="SAM" id="MobiDB-lite"/>
    </source>
</evidence>
<keyword evidence="4" id="KW-1185">Reference proteome</keyword>
<feature type="region of interest" description="Disordered" evidence="1">
    <location>
        <begin position="24"/>
        <end position="44"/>
    </location>
</feature>
<reference evidence="4" key="1">
    <citation type="journal article" date="2019" name="Int. J. Syst. Evol. Microbiol.">
        <title>The Global Catalogue of Microorganisms (GCM) 10K type strain sequencing project: providing services to taxonomists for standard genome sequencing and annotation.</title>
        <authorList>
            <consortium name="The Broad Institute Genomics Platform"/>
            <consortium name="The Broad Institute Genome Sequencing Center for Infectious Disease"/>
            <person name="Wu L."/>
            <person name="Ma J."/>
        </authorList>
    </citation>
    <scope>NUCLEOTIDE SEQUENCE [LARGE SCALE GENOMIC DNA]</scope>
    <source>
        <strain evidence="4">CGMCC 1.16306</strain>
    </source>
</reference>